<dbReference type="Pfam" id="PF09250">
    <property type="entry name" value="Prim-Pol"/>
    <property type="match status" value="1"/>
</dbReference>
<evidence type="ECO:0000313" key="3">
    <source>
        <dbReference type="EMBL" id="GAB19382.1"/>
    </source>
</evidence>
<sequence>MSETFDEFLASRPQLVRDPDARRVPGWCDCPRWSIGDKPIFHRHAAGCDATGEAAEAFTFVGADRVMKATTLEALAAWIPAPPAPPAQDPAATTIVIKRMLSLGFHLVALPAGTKKPRGRGWNDPEQTPALTFEQAMAHVNAGGGLGVLLGPSDLIVIDAENAAATAALVAAGYTPVLYTAKGMNPVRCDPRANKIGGGHFWFRRPSSIPAEQLSNVPQKVVGDGGLVDVLAAPGSMAVVPPTALVEAAGWRYTAEGRNRLWHGEDELSEAPMWLFDPAAGCPTGLENLHGGLVPKAPVERVAHDEGSQELTDAVDGIEWDAVEALDDRLEDWGDADDDGCPVRHWRGADHRKSVTMHGCGRGRFAHVWSGTMRAALGMGDRESVSPLSLACLLLGKDDRGADVREVAQRFGLRLGGEQELDTITPDSLEEAAAELEAAAEAGGRVESRPTTGTRQPDGSGQGEVIRVEVGADGLLRRAAAFRSAAVVMRARQHVVAPQSGAVLIGAGSVVGLPAGLAQAPTVGGVGSTAPVVPSAPQEPLDVETVEGAKTAETAPAVDDAVEGELVEGTDNAAEARRVFRELRPKIREIERQMRDTTPGLKRAWDYAESEGVFMHGLVGALLPRIMASVPPNVVLPPRNGLRTHKVKGQGLNQYGVVVAPSSAGKGETDNAAEAAVPLQLGVATTTNGTSEHWSKLLRGRKDGVDYIKTTSLLAQVDELDTFNAYLTRPDSKMPGWIASTWMNGYGGQGTSDEKNAAVLPKHGSRIGLLVNGQPGKMDVLAAMSAMGVGPRFYKCLAGLVHKADRGPLYGIPVAPVMADQSGQPWYSLGHVGEPPIPCQQPLAARDAGTGLQAAPLIVNKGDAIKDDDGAERLGVTGFDDAEPIWIDLPQCALDDIEAGLEISAERAADWGEAFDQDQEGLVSGHRVPMQMHIAAALMVLDGEHVMSSAHWEAAGLFLIASDLTAAACAAYMELSGEAEAYRLGQLKGVGYAASKAAEATVTSRGVQSAMKAIVSRLRICGGTAMPGYLRSGSDGTGNLPKFGAMSKLQRAHMAQGFAVLEQAGQARLNADGSWSLAGPLAIVA</sequence>
<gene>
    <name evidence="3" type="ORF">GOEFS_083_00130</name>
</gene>
<name>H0R2T1_9ACTN</name>
<dbReference type="SUPFAM" id="SSF56747">
    <property type="entry name" value="Prim-pol domain"/>
    <property type="match status" value="1"/>
</dbReference>
<reference evidence="3 4" key="1">
    <citation type="submission" date="2011-12" db="EMBL/GenBank/DDBJ databases">
        <title>Whole genome shotgun sequence of Gordonia effusa NBRC 100432.</title>
        <authorList>
            <person name="Yoshida I."/>
            <person name="Takarada H."/>
            <person name="Hosoyama A."/>
            <person name="Tsuchikane K."/>
            <person name="Katsumata H."/>
            <person name="Yamazaki S."/>
            <person name="Fujita N."/>
        </authorList>
    </citation>
    <scope>NUCLEOTIDE SEQUENCE [LARGE SCALE GENOMIC DNA]</scope>
    <source>
        <strain evidence="3 4">NBRC 100432</strain>
    </source>
</reference>
<proteinExistence type="predicted"/>
<feature type="region of interest" description="Disordered" evidence="1">
    <location>
        <begin position="437"/>
        <end position="463"/>
    </location>
</feature>
<organism evidence="3 4">
    <name type="scientific">Gordonia effusa NBRC 100432</name>
    <dbReference type="NCBI Taxonomy" id="1077974"/>
    <lineage>
        <taxon>Bacteria</taxon>
        <taxon>Bacillati</taxon>
        <taxon>Actinomycetota</taxon>
        <taxon>Actinomycetes</taxon>
        <taxon>Mycobacteriales</taxon>
        <taxon>Gordoniaceae</taxon>
        <taxon>Gordonia</taxon>
    </lineage>
</organism>
<evidence type="ECO:0000259" key="2">
    <source>
        <dbReference type="SMART" id="SM00943"/>
    </source>
</evidence>
<evidence type="ECO:0000313" key="4">
    <source>
        <dbReference type="Proteomes" id="UP000035034"/>
    </source>
</evidence>
<dbReference type="SMART" id="SM00943">
    <property type="entry name" value="Prim-Pol"/>
    <property type="match status" value="1"/>
</dbReference>
<dbReference type="AlphaFoldDB" id="H0R2T1"/>
<accession>H0R2T1</accession>
<dbReference type="InterPro" id="IPR015330">
    <property type="entry name" value="DNA_primase/pol_bifunc_N"/>
</dbReference>
<protein>
    <recommendedName>
        <fullName evidence="2">DNA primase/polymerase bifunctional N-terminal domain-containing protein</fullName>
    </recommendedName>
</protein>
<dbReference type="Proteomes" id="UP000035034">
    <property type="component" value="Unassembled WGS sequence"/>
</dbReference>
<feature type="compositionally biased region" description="Polar residues" evidence="1">
    <location>
        <begin position="449"/>
        <end position="459"/>
    </location>
</feature>
<comment type="caution">
    <text evidence="3">The sequence shown here is derived from an EMBL/GenBank/DDBJ whole genome shotgun (WGS) entry which is preliminary data.</text>
</comment>
<feature type="domain" description="DNA primase/polymerase bifunctional N-terminal" evidence="2">
    <location>
        <begin position="97"/>
        <end position="275"/>
    </location>
</feature>
<dbReference type="OrthoDB" id="3218228at2"/>
<evidence type="ECO:0000256" key="1">
    <source>
        <dbReference type="SAM" id="MobiDB-lite"/>
    </source>
</evidence>
<dbReference type="eggNOG" id="ENOG502ZBKQ">
    <property type="taxonomic scope" value="Bacteria"/>
</dbReference>
<dbReference type="STRING" id="1077974.GOEFS_083_00130"/>
<dbReference type="RefSeq" id="WP_007318717.1">
    <property type="nucleotide sequence ID" value="NZ_BAEH01000083.1"/>
</dbReference>
<keyword evidence="4" id="KW-1185">Reference proteome</keyword>
<dbReference type="EMBL" id="BAEH01000083">
    <property type="protein sequence ID" value="GAB19382.1"/>
    <property type="molecule type" value="Genomic_DNA"/>
</dbReference>